<keyword evidence="3" id="KW-1185">Reference proteome</keyword>
<sequence length="170" mass="18547">MSRHEVEIIALLVSPTHAFEGRPQDGPRPDPVPAERDHVEVRAGLGLVGDRYFDHRAHRNAAVTLFAAESLDALHLAQPVDPHAVRRNIVLRGFPVDELVGQEFTLDGIRFQGHRPANPCKWMDVVVAPGAFRGLRGHGGVRCVPLDDGVLRLGPAVLETSSTERVLAKA</sequence>
<dbReference type="PANTHER" id="PTHR36930:SF1">
    <property type="entry name" value="MOSC DOMAIN-CONTAINING PROTEIN"/>
    <property type="match status" value="1"/>
</dbReference>
<dbReference type="Proteomes" id="UP000585638">
    <property type="component" value="Unassembled WGS sequence"/>
</dbReference>
<dbReference type="PROSITE" id="PS51340">
    <property type="entry name" value="MOSC"/>
    <property type="match status" value="1"/>
</dbReference>
<dbReference type="InterPro" id="IPR011037">
    <property type="entry name" value="Pyrv_Knase-like_insert_dom_sf"/>
</dbReference>
<proteinExistence type="predicted"/>
<dbReference type="InterPro" id="IPR052716">
    <property type="entry name" value="MOSC_domain"/>
</dbReference>
<gene>
    <name evidence="2" type="ORF">BJ998_008783</name>
</gene>
<dbReference type="Pfam" id="PF03473">
    <property type="entry name" value="MOSC"/>
    <property type="match status" value="1"/>
</dbReference>
<dbReference type="RefSeq" id="WP_184869992.1">
    <property type="nucleotide sequence ID" value="NZ_JACHIR010000003.1"/>
</dbReference>
<name>A0A7W9KRS1_9PSEU</name>
<feature type="domain" description="MOSC" evidence="1">
    <location>
        <begin position="31"/>
        <end position="160"/>
    </location>
</feature>
<reference evidence="2 3" key="1">
    <citation type="submission" date="2020-08" db="EMBL/GenBank/DDBJ databases">
        <title>Sequencing the genomes of 1000 actinobacteria strains.</title>
        <authorList>
            <person name="Klenk H.-P."/>
        </authorList>
    </citation>
    <scope>NUCLEOTIDE SEQUENCE [LARGE SCALE GENOMIC DNA]</scope>
    <source>
        <strain evidence="2 3">DSM 43851</strain>
    </source>
</reference>
<dbReference type="GO" id="GO:0003824">
    <property type="term" value="F:catalytic activity"/>
    <property type="evidence" value="ECO:0007669"/>
    <property type="project" value="InterPro"/>
</dbReference>
<dbReference type="PANTHER" id="PTHR36930">
    <property type="entry name" value="METAL-SULFUR CLUSTER BIOSYNTHESIS PROTEINS YUAD-RELATED"/>
    <property type="match status" value="1"/>
</dbReference>
<dbReference type="EMBL" id="JACHIR010000003">
    <property type="protein sequence ID" value="MBB5897524.1"/>
    <property type="molecule type" value="Genomic_DNA"/>
</dbReference>
<dbReference type="SUPFAM" id="SSF50800">
    <property type="entry name" value="PK beta-barrel domain-like"/>
    <property type="match status" value="1"/>
</dbReference>
<organism evidence="2 3">
    <name type="scientific">Kutzneria kofuensis</name>
    <dbReference type="NCBI Taxonomy" id="103725"/>
    <lineage>
        <taxon>Bacteria</taxon>
        <taxon>Bacillati</taxon>
        <taxon>Actinomycetota</taxon>
        <taxon>Actinomycetes</taxon>
        <taxon>Pseudonocardiales</taxon>
        <taxon>Pseudonocardiaceae</taxon>
        <taxon>Kutzneria</taxon>
    </lineage>
</organism>
<dbReference type="InterPro" id="IPR005302">
    <property type="entry name" value="MoCF_Sase_C"/>
</dbReference>
<evidence type="ECO:0000313" key="2">
    <source>
        <dbReference type="EMBL" id="MBB5897524.1"/>
    </source>
</evidence>
<dbReference type="GO" id="GO:0030170">
    <property type="term" value="F:pyridoxal phosphate binding"/>
    <property type="evidence" value="ECO:0007669"/>
    <property type="project" value="InterPro"/>
</dbReference>
<evidence type="ECO:0000259" key="1">
    <source>
        <dbReference type="PROSITE" id="PS51340"/>
    </source>
</evidence>
<comment type="caution">
    <text evidence="2">The sequence shown here is derived from an EMBL/GenBank/DDBJ whole genome shotgun (WGS) entry which is preliminary data.</text>
</comment>
<evidence type="ECO:0000313" key="3">
    <source>
        <dbReference type="Proteomes" id="UP000585638"/>
    </source>
</evidence>
<accession>A0A7W9KRS1</accession>
<protein>
    <submittedName>
        <fullName evidence="2">MOSC domain-containing protein YiiM</fullName>
    </submittedName>
</protein>
<dbReference type="Gene3D" id="2.40.33.20">
    <property type="entry name" value="PK beta-barrel domain-like"/>
    <property type="match status" value="1"/>
</dbReference>
<dbReference type="AlphaFoldDB" id="A0A7W9KRS1"/>
<dbReference type="GO" id="GO:0030151">
    <property type="term" value="F:molybdenum ion binding"/>
    <property type="evidence" value="ECO:0007669"/>
    <property type="project" value="InterPro"/>
</dbReference>